<dbReference type="RefSeq" id="WP_376836708.1">
    <property type="nucleotide sequence ID" value="NZ_JBHLSW010000007.1"/>
</dbReference>
<evidence type="ECO:0000313" key="1">
    <source>
        <dbReference type="EMBL" id="MFC0634674.1"/>
    </source>
</evidence>
<reference evidence="1 2" key="1">
    <citation type="submission" date="2024-09" db="EMBL/GenBank/DDBJ databases">
        <authorList>
            <person name="Sun Q."/>
            <person name="Mori K."/>
        </authorList>
    </citation>
    <scope>NUCLEOTIDE SEQUENCE [LARGE SCALE GENOMIC DNA]</scope>
    <source>
        <strain evidence="1 2">NCAIM B.02621</strain>
    </source>
</reference>
<dbReference type="InterPro" id="IPR043773">
    <property type="entry name" value="JetA"/>
</dbReference>
<gene>
    <name evidence="1" type="ORF">ACFFGE_12400</name>
</gene>
<dbReference type="Proteomes" id="UP001589906">
    <property type="component" value="Unassembled WGS sequence"/>
</dbReference>
<dbReference type="EMBL" id="JBHLSW010000007">
    <property type="protein sequence ID" value="MFC0634674.1"/>
    <property type="molecule type" value="Genomic_DNA"/>
</dbReference>
<organism evidence="1 2">
    <name type="scientific">Brevundimonas balnearis</name>
    <dbReference type="NCBI Taxonomy" id="1572858"/>
    <lineage>
        <taxon>Bacteria</taxon>
        <taxon>Pseudomonadati</taxon>
        <taxon>Pseudomonadota</taxon>
        <taxon>Alphaproteobacteria</taxon>
        <taxon>Caulobacterales</taxon>
        <taxon>Caulobacteraceae</taxon>
        <taxon>Brevundimonas</taxon>
    </lineage>
</organism>
<accession>A0ABV6R4X0</accession>
<name>A0ABV6R4X0_9CAUL</name>
<sequence>MLFRALNADIFTLFAGGNRRLYEAVLLDVYDEFFRAEMLFPAQGEVVSAIYSSLARNAEHWRDDEAEVVLDTLSVRGSRRLRRRRSETADAEASGEAMARARHIYNRLLQTGWLDENRYGLKVTVDMPAGALRLAEFLWSLTQGVSEQVGGLVVQVKNALDAARVNARDSALGVNKAAKDAAAFGRYLRSVLSALRDVDRQVMGSQSVEERLKYYFHDFVEQVLLRDYADISTTSHPYRFRHHIFETIQAIEDSAMDMDSLAEAYFEARLGQDIRDASAVVQDDLLTIRTVFDRIEDAFRRIQQHRGRLETRLRNTVRYAGRQTGGFLQRSERVVILLDRMLQTSVAIEAKGPMEAQREFLSPFLLARPRSARPAVVSGVLDLQSLTPLQMYRRDLQRRYLDRLNVRPAQVQRFLERRVLPLTSQAASDLHIGDLDDFLAFEALRVAVAGADGGQSAKRLLTALSQDFEFETREGDLVDNEWIACRGFIVRRKTDAITLERSHAD</sequence>
<protein>
    <submittedName>
        <fullName evidence="1">Wadjet anti-phage system protein JetA family protein</fullName>
    </submittedName>
</protein>
<proteinExistence type="predicted"/>
<evidence type="ECO:0000313" key="2">
    <source>
        <dbReference type="Proteomes" id="UP001589906"/>
    </source>
</evidence>
<dbReference type="Pfam" id="PF18982">
    <property type="entry name" value="JetA"/>
    <property type="match status" value="1"/>
</dbReference>
<keyword evidence="2" id="KW-1185">Reference proteome</keyword>
<comment type="caution">
    <text evidence="1">The sequence shown here is derived from an EMBL/GenBank/DDBJ whole genome shotgun (WGS) entry which is preliminary data.</text>
</comment>